<feature type="domain" description="OmpR/PhoB-type" evidence="3">
    <location>
        <begin position="1"/>
        <end position="99"/>
    </location>
</feature>
<proteinExistence type="predicted"/>
<dbReference type="InterPro" id="IPR016032">
    <property type="entry name" value="Sig_transdc_resp-reg_C-effctor"/>
</dbReference>
<keyword evidence="1 2" id="KW-0238">DNA-binding</keyword>
<keyword evidence="5" id="KW-1185">Reference proteome</keyword>
<sequence length="294" mass="32769">MTDDTHIVRFDWNRDRVMRGKLAARISGQEKALLRVIVERAGALCAREQLMNTIWAGRVAYVDELYLTQLIYRLRKSLRPLGLAGAIVTVPRAGYRFVADGLQCEYVECATDSQPQPQLPRRVALGWVARIRVAWRALRRTREDANAESERLPVVEVESDRVSCDGVTVCLTALEQVLLAALIEFPGATLDREALIARIWGKGSPVDASRLIKLVSRLRRSLQPLGLDRRLTYVPSRGYRFHCETLGRAGSAAVSDARQPLHADSNQTQSRIAAHVQPRVSVSLACEPPHTTDG</sequence>
<evidence type="ECO:0000259" key="3">
    <source>
        <dbReference type="PROSITE" id="PS51755"/>
    </source>
</evidence>
<evidence type="ECO:0000256" key="2">
    <source>
        <dbReference type="PROSITE-ProRule" id="PRU01091"/>
    </source>
</evidence>
<name>A0A6J5DLH5_9BURK</name>
<protein>
    <recommendedName>
        <fullName evidence="3">OmpR/PhoB-type domain-containing protein</fullName>
    </recommendedName>
</protein>
<dbReference type="AlphaFoldDB" id="A0A6J5DLH5"/>
<dbReference type="PROSITE" id="PS51755">
    <property type="entry name" value="OMPR_PHOB"/>
    <property type="match status" value="2"/>
</dbReference>
<dbReference type="GO" id="GO:0003677">
    <property type="term" value="F:DNA binding"/>
    <property type="evidence" value="ECO:0007669"/>
    <property type="project" value="UniProtKB-UniRule"/>
</dbReference>
<dbReference type="Pfam" id="PF00486">
    <property type="entry name" value="Trans_reg_C"/>
    <property type="match status" value="2"/>
</dbReference>
<feature type="DNA-binding region" description="OmpR/PhoB-type" evidence="2">
    <location>
        <begin position="143"/>
        <end position="243"/>
    </location>
</feature>
<reference evidence="4 5" key="1">
    <citation type="submission" date="2020-04" db="EMBL/GenBank/DDBJ databases">
        <authorList>
            <person name="De Canck E."/>
        </authorList>
    </citation>
    <scope>NUCLEOTIDE SEQUENCE [LARGE SCALE GENOMIC DNA]</scope>
    <source>
        <strain evidence="4 5">LMG 29739</strain>
    </source>
</reference>
<dbReference type="InterPro" id="IPR036388">
    <property type="entry name" value="WH-like_DNA-bd_sf"/>
</dbReference>
<feature type="domain" description="OmpR/PhoB-type" evidence="3">
    <location>
        <begin position="143"/>
        <end position="243"/>
    </location>
</feature>
<dbReference type="GO" id="GO:0000160">
    <property type="term" value="P:phosphorelay signal transduction system"/>
    <property type="evidence" value="ECO:0007669"/>
    <property type="project" value="InterPro"/>
</dbReference>
<accession>A0A6J5DLH5</accession>
<feature type="DNA-binding region" description="OmpR/PhoB-type" evidence="2">
    <location>
        <begin position="1"/>
        <end position="99"/>
    </location>
</feature>
<dbReference type="SMART" id="SM00862">
    <property type="entry name" value="Trans_reg_C"/>
    <property type="match status" value="2"/>
</dbReference>
<dbReference type="GO" id="GO:0006355">
    <property type="term" value="P:regulation of DNA-templated transcription"/>
    <property type="evidence" value="ECO:0007669"/>
    <property type="project" value="InterPro"/>
</dbReference>
<evidence type="ECO:0000256" key="1">
    <source>
        <dbReference type="ARBA" id="ARBA00023125"/>
    </source>
</evidence>
<gene>
    <name evidence="4" type="ORF">LMG29739_02081</name>
</gene>
<dbReference type="CDD" id="cd00383">
    <property type="entry name" value="trans_reg_C"/>
    <property type="match status" value="2"/>
</dbReference>
<organism evidence="4 5">
    <name type="scientific">Paraburkholderia solisilvae</name>
    <dbReference type="NCBI Taxonomy" id="624376"/>
    <lineage>
        <taxon>Bacteria</taxon>
        <taxon>Pseudomonadati</taxon>
        <taxon>Pseudomonadota</taxon>
        <taxon>Betaproteobacteria</taxon>
        <taxon>Burkholderiales</taxon>
        <taxon>Burkholderiaceae</taxon>
        <taxon>Paraburkholderia</taxon>
    </lineage>
</organism>
<dbReference type="RefSeq" id="WP_175110822.1">
    <property type="nucleotide sequence ID" value="NZ_CADIKF010000013.1"/>
</dbReference>
<dbReference type="EMBL" id="CADIKF010000013">
    <property type="protein sequence ID" value="CAB3755039.1"/>
    <property type="molecule type" value="Genomic_DNA"/>
</dbReference>
<dbReference type="SUPFAM" id="SSF46894">
    <property type="entry name" value="C-terminal effector domain of the bipartite response regulators"/>
    <property type="match status" value="2"/>
</dbReference>
<dbReference type="Proteomes" id="UP000494329">
    <property type="component" value="Unassembled WGS sequence"/>
</dbReference>
<evidence type="ECO:0000313" key="4">
    <source>
        <dbReference type="EMBL" id="CAB3755039.1"/>
    </source>
</evidence>
<dbReference type="InterPro" id="IPR001867">
    <property type="entry name" value="OmpR/PhoB-type_DNA-bd"/>
</dbReference>
<evidence type="ECO:0000313" key="5">
    <source>
        <dbReference type="Proteomes" id="UP000494329"/>
    </source>
</evidence>
<dbReference type="Gene3D" id="1.10.10.10">
    <property type="entry name" value="Winged helix-like DNA-binding domain superfamily/Winged helix DNA-binding domain"/>
    <property type="match status" value="2"/>
</dbReference>